<dbReference type="Pfam" id="PF04884">
    <property type="entry name" value="UVB_sens_prot"/>
    <property type="match status" value="1"/>
</dbReference>
<dbReference type="GO" id="GO:0016020">
    <property type="term" value="C:membrane"/>
    <property type="evidence" value="ECO:0007669"/>
    <property type="project" value="UniProtKB-SubCell"/>
</dbReference>
<protein>
    <recommendedName>
        <fullName evidence="7">Protein root UVB sensitive/RUS domain-containing protein</fullName>
    </recommendedName>
</protein>
<comment type="similarity">
    <text evidence="2">Belongs to the RUS1 family.</text>
</comment>
<evidence type="ECO:0000256" key="4">
    <source>
        <dbReference type="ARBA" id="ARBA00022989"/>
    </source>
</evidence>
<dbReference type="OrthoDB" id="364779at2759"/>
<dbReference type="PANTHER" id="PTHR12770">
    <property type="entry name" value="RUS1 FAMILY PROTEIN C16ORF58"/>
    <property type="match status" value="1"/>
</dbReference>
<dbReference type="Pfam" id="PF08888">
    <property type="entry name" value="HopJ"/>
    <property type="match status" value="1"/>
</dbReference>
<accession>A0A8J2SVW9</accession>
<evidence type="ECO:0000256" key="6">
    <source>
        <dbReference type="SAM" id="Phobius"/>
    </source>
</evidence>
<keyword evidence="3 6" id="KW-0812">Transmembrane</keyword>
<evidence type="ECO:0000313" key="9">
    <source>
        <dbReference type="Proteomes" id="UP000789595"/>
    </source>
</evidence>
<evidence type="ECO:0000313" key="8">
    <source>
        <dbReference type="EMBL" id="CAH0374309.1"/>
    </source>
</evidence>
<dbReference type="InterPro" id="IPR006968">
    <property type="entry name" value="RUS_fam"/>
</dbReference>
<evidence type="ECO:0000256" key="5">
    <source>
        <dbReference type="ARBA" id="ARBA00023136"/>
    </source>
</evidence>
<comment type="subcellular location">
    <subcellularLocation>
        <location evidence="1">Membrane</location>
    </subcellularLocation>
</comment>
<keyword evidence="9" id="KW-1185">Reference proteome</keyword>
<dbReference type="PANTHER" id="PTHR12770:SF31">
    <property type="entry name" value="RUS FAMILY MEMBER 1"/>
    <property type="match status" value="1"/>
</dbReference>
<organism evidence="8 9">
    <name type="scientific">Pelagomonas calceolata</name>
    <dbReference type="NCBI Taxonomy" id="35677"/>
    <lineage>
        <taxon>Eukaryota</taxon>
        <taxon>Sar</taxon>
        <taxon>Stramenopiles</taxon>
        <taxon>Ochrophyta</taxon>
        <taxon>Pelagophyceae</taxon>
        <taxon>Pelagomonadales</taxon>
        <taxon>Pelagomonadaceae</taxon>
        <taxon>Pelagomonas</taxon>
    </lineage>
</organism>
<feature type="transmembrane region" description="Helical" evidence="6">
    <location>
        <begin position="462"/>
        <end position="485"/>
    </location>
</feature>
<evidence type="ECO:0000256" key="2">
    <source>
        <dbReference type="ARBA" id="ARBA00007558"/>
    </source>
</evidence>
<name>A0A8J2SVW9_9STRA</name>
<gene>
    <name evidence="8" type="ORF">PECAL_4P15820</name>
</gene>
<feature type="transmembrane region" description="Helical" evidence="6">
    <location>
        <begin position="271"/>
        <end position="293"/>
    </location>
</feature>
<proteinExistence type="inferred from homology"/>
<evidence type="ECO:0000256" key="1">
    <source>
        <dbReference type="ARBA" id="ARBA00004370"/>
    </source>
</evidence>
<dbReference type="InterPro" id="IPR038604">
    <property type="entry name" value="HopJ_sf"/>
</dbReference>
<sequence>MCHFASLMLRDSKNTLTRCDLQLRNGTRAVSVSAQRQQPCIPYTAASAQQAVAMQSRRRGAVVVASLLTRAQALDVVLSERRGSGAARKWRVSDRITPLTNQRPSLRSLKAAARDALVPSTTVAPEYTRYQAWHVAQDLSTQLRSTLATSAVFQGLGMGSGNAATALAATVAWLSRDASGMVASLAATARLAPRLDGDCRRWRFLGDVCVDAALVIELATPHAPRSMFVPMLCAASVLKALCGVLAGGANAAVSAHWAASSADFAEVQAKGAAVGTLSGLLGLGLSLAGAGLASRGNLGGVKTAWAAFGALTALHVVCCAAGLKILRLRRLGCARRFYLAVDAVETTGRAPTPAELAARDRVIGAPDGFRAAGASVLLRRVRDRPALLAELLREARGRYVCLPGRVVGLLAGATPRDERAALLHARRGVAPDEASLDAIDDALRKAGFDLDARLFPAGGPVIMARLIIALALLSGSASALLAPVARAPSPVVRSALLNAPRKEGSWYDGLSTDPGAAGKVTQAAKDYADTVANNDVQMDDVIAVIDSEFEYTDVGFSVGAVENKPGTNVKSSKILSYAYLTKMDTETALKCYGEVYREVKADPNGDSHGNIRALMKGGTECVKFPFGLSLTPKLVAGDEEYDSAKGLAASSAIGAGDDWDVDSDIWIPVDGVDLS</sequence>
<keyword evidence="5 6" id="KW-0472">Membrane</keyword>
<dbReference type="AlphaFoldDB" id="A0A8J2SVW9"/>
<dbReference type="InterPro" id="IPR054549">
    <property type="entry name" value="UVB_sens_RUS_dom"/>
</dbReference>
<dbReference type="EMBL" id="CAKKNE010000004">
    <property type="protein sequence ID" value="CAH0374309.1"/>
    <property type="molecule type" value="Genomic_DNA"/>
</dbReference>
<evidence type="ECO:0000259" key="7">
    <source>
        <dbReference type="Pfam" id="PF04884"/>
    </source>
</evidence>
<dbReference type="Proteomes" id="UP000789595">
    <property type="component" value="Unassembled WGS sequence"/>
</dbReference>
<comment type="caution">
    <text evidence="8">The sequence shown here is derived from an EMBL/GenBank/DDBJ whole genome shotgun (WGS) entry which is preliminary data.</text>
</comment>
<feature type="transmembrane region" description="Helical" evidence="6">
    <location>
        <begin position="237"/>
        <end position="259"/>
    </location>
</feature>
<feature type="transmembrane region" description="Helical" evidence="6">
    <location>
        <begin position="305"/>
        <end position="326"/>
    </location>
</feature>
<feature type="domain" description="Protein root UVB sensitive/RUS" evidence="7">
    <location>
        <begin position="107"/>
        <end position="338"/>
    </location>
</feature>
<evidence type="ECO:0000256" key="3">
    <source>
        <dbReference type="ARBA" id="ARBA00022692"/>
    </source>
</evidence>
<dbReference type="Gene3D" id="3.20.160.10">
    <property type="entry name" value="vpa0580 domain like"/>
    <property type="match status" value="1"/>
</dbReference>
<keyword evidence="4 6" id="KW-1133">Transmembrane helix</keyword>
<dbReference type="InterPro" id="IPR014984">
    <property type="entry name" value="HopJ"/>
</dbReference>
<reference evidence="8" key="1">
    <citation type="submission" date="2021-11" db="EMBL/GenBank/DDBJ databases">
        <authorList>
            <consortium name="Genoscope - CEA"/>
            <person name="William W."/>
        </authorList>
    </citation>
    <scope>NUCLEOTIDE SEQUENCE</scope>
</reference>